<dbReference type="RefSeq" id="WP_377285171.1">
    <property type="nucleotide sequence ID" value="NZ_JBHSBM010000008.1"/>
</dbReference>
<gene>
    <name evidence="3" type="ORF">ACFOWE_02870</name>
</gene>
<dbReference type="EMBL" id="JBHSBM010000008">
    <property type="protein sequence ID" value="MFC4057219.1"/>
    <property type="molecule type" value="Genomic_DNA"/>
</dbReference>
<keyword evidence="2" id="KW-0472">Membrane</keyword>
<proteinExistence type="predicted"/>
<accession>A0ABV8I2Q1</accession>
<organism evidence="3 4">
    <name type="scientific">Planomonospora corallina</name>
    <dbReference type="NCBI Taxonomy" id="1806052"/>
    <lineage>
        <taxon>Bacteria</taxon>
        <taxon>Bacillati</taxon>
        <taxon>Actinomycetota</taxon>
        <taxon>Actinomycetes</taxon>
        <taxon>Streptosporangiales</taxon>
        <taxon>Streptosporangiaceae</taxon>
        <taxon>Planomonospora</taxon>
    </lineage>
</organism>
<keyword evidence="4" id="KW-1185">Reference proteome</keyword>
<sequence>MKNTTASTVKNTVSVKLFGALAAGIIGAFSAFGFAIASDQPQNVVHVFADGTPASAPTPTPTPTNANGQWG</sequence>
<evidence type="ECO:0000313" key="3">
    <source>
        <dbReference type="EMBL" id="MFC4057219.1"/>
    </source>
</evidence>
<keyword evidence="2" id="KW-1133">Transmembrane helix</keyword>
<evidence type="ECO:0000256" key="1">
    <source>
        <dbReference type="SAM" id="MobiDB-lite"/>
    </source>
</evidence>
<protein>
    <submittedName>
        <fullName evidence="3">Uncharacterized protein</fullName>
    </submittedName>
</protein>
<feature type="region of interest" description="Disordered" evidence="1">
    <location>
        <begin position="50"/>
        <end position="71"/>
    </location>
</feature>
<comment type="caution">
    <text evidence="3">The sequence shown here is derived from an EMBL/GenBank/DDBJ whole genome shotgun (WGS) entry which is preliminary data.</text>
</comment>
<evidence type="ECO:0000256" key="2">
    <source>
        <dbReference type="SAM" id="Phobius"/>
    </source>
</evidence>
<feature type="transmembrane region" description="Helical" evidence="2">
    <location>
        <begin position="17"/>
        <end position="37"/>
    </location>
</feature>
<name>A0ABV8I2Q1_9ACTN</name>
<keyword evidence="2" id="KW-0812">Transmembrane</keyword>
<evidence type="ECO:0000313" key="4">
    <source>
        <dbReference type="Proteomes" id="UP001595850"/>
    </source>
</evidence>
<dbReference type="Proteomes" id="UP001595850">
    <property type="component" value="Unassembled WGS sequence"/>
</dbReference>
<reference evidence="4" key="1">
    <citation type="journal article" date="2019" name="Int. J. Syst. Evol. Microbiol.">
        <title>The Global Catalogue of Microorganisms (GCM) 10K type strain sequencing project: providing services to taxonomists for standard genome sequencing and annotation.</title>
        <authorList>
            <consortium name="The Broad Institute Genomics Platform"/>
            <consortium name="The Broad Institute Genome Sequencing Center for Infectious Disease"/>
            <person name="Wu L."/>
            <person name="Ma J."/>
        </authorList>
    </citation>
    <scope>NUCLEOTIDE SEQUENCE [LARGE SCALE GENOMIC DNA]</scope>
    <source>
        <strain evidence="4">TBRC 4489</strain>
    </source>
</reference>